<name>A0A7X9RJQ5_9FIRM</name>
<dbReference type="Pfam" id="PF07508">
    <property type="entry name" value="Recombinase"/>
    <property type="match status" value="1"/>
</dbReference>
<dbReference type="Pfam" id="PF13408">
    <property type="entry name" value="Zn_ribbon_recom"/>
    <property type="match status" value="1"/>
</dbReference>
<evidence type="ECO:0000259" key="2">
    <source>
        <dbReference type="PROSITE" id="PS51737"/>
    </source>
</evidence>
<dbReference type="Gene3D" id="3.40.50.1390">
    <property type="entry name" value="Resolvase, N-terminal catalytic domain"/>
    <property type="match status" value="1"/>
</dbReference>
<evidence type="ECO:0000313" key="4">
    <source>
        <dbReference type="Proteomes" id="UP000540014"/>
    </source>
</evidence>
<dbReference type="PROSITE" id="PS51737">
    <property type="entry name" value="RECOMBINASE_DNA_BIND"/>
    <property type="match status" value="1"/>
</dbReference>
<dbReference type="PANTHER" id="PTHR30461:SF23">
    <property type="entry name" value="DNA RECOMBINASE-RELATED"/>
    <property type="match status" value="1"/>
</dbReference>
<dbReference type="InterPro" id="IPR036162">
    <property type="entry name" value="Resolvase-like_N_sf"/>
</dbReference>
<dbReference type="Pfam" id="PF00239">
    <property type="entry name" value="Resolvase"/>
    <property type="match status" value="1"/>
</dbReference>
<gene>
    <name evidence="3" type="ORF">HF861_07555</name>
</gene>
<dbReference type="InterPro" id="IPR011109">
    <property type="entry name" value="DNA_bind_recombinase_dom"/>
</dbReference>
<sequence>MKGVIYARYSSDNQREESIEGQLRECKEYAERNDITILGTYIDRALSAKTDNRPEFQHMIKDSAKGLFDVVLVWKLDRFARNRYDSARYKNLLKKNGVKVISARENISEGSEGIILEAMLEGYAEYYSAELSEKVIRGLTDNALKCKYNGGTVPMGYYIDEQQYYQIDPKTAPVVLEMFTKYSEGATMQELVNLLNSRGMRSIRGGKITLNIMNHLLKNRRYMGEYSYRDVVKEDGIPAIVPKELFERVQERLAKNKKAPARHKAEDDYLLTTKLYCGKCGSFMVGESGTSHTMKVHRYYRCVNTKKKKLCDKKAVKKDWIEDLVVNYTMKAIMNDEVMERLIDTLMELQKKESTDLPLLKKQLAETEKGINNMLNAIQAGIFTPSTKQRLDELEETKSQLEVSILQEEMHKPLLTREQIAFFIYHFRKFDVTKREQRQRLIDSFVNAVYLYEDKIILTFNYKDGSKTITLEEVEGSDLSVLGAPTSRKRTECSLSAFFYLFPVFMKLINSSTSSESS</sequence>
<protein>
    <submittedName>
        <fullName evidence="3">Recombinase family protein</fullName>
    </submittedName>
</protein>
<dbReference type="SUPFAM" id="SSF53041">
    <property type="entry name" value="Resolvase-like"/>
    <property type="match status" value="1"/>
</dbReference>
<feature type="domain" description="Resolvase/invertase-type recombinase catalytic" evidence="1">
    <location>
        <begin position="2"/>
        <end position="146"/>
    </location>
</feature>
<dbReference type="AlphaFoldDB" id="A0A7X9RJQ5"/>
<proteinExistence type="predicted"/>
<dbReference type="InterPro" id="IPR050639">
    <property type="entry name" value="SSR_resolvase"/>
</dbReference>
<dbReference type="InterPro" id="IPR038109">
    <property type="entry name" value="DNA_bind_recomb_sf"/>
</dbReference>
<reference evidence="3 4" key="1">
    <citation type="submission" date="2020-04" db="EMBL/GenBank/DDBJ databases">
        <authorList>
            <person name="Hitch T.C.A."/>
            <person name="Wylensek D."/>
            <person name="Clavel T."/>
        </authorList>
    </citation>
    <scope>NUCLEOTIDE SEQUENCE [LARGE SCALE GENOMIC DNA]</scope>
    <source>
        <strain evidence="3 4">BSM-383-APC-22F</strain>
    </source>
</reference>
<dbReference type="PROSITE" id="PS51736">
    <property type="entry name" value="RECOMBINASES_3"/>
    <property type="match status" value="1"/>
</dbReference>
<dbReference type="InterPro" id="IPR025827">
    <property type="entry name" value="Zn_ribbon_recom_dom"/>
</dbReference>
<accession>A0A7X9RJQ5</accession>
<evidence type="ECO:0000313" key="3">
    <source>
        <dbReference type="EMBL" id="NME44741.1"/>
    </source>
</evidence>
<dbReference type="InterPro" id="IPR006119">
    <property type="entry name" value="Resolv_N"/>
</dbReference>
<evidence type="ECO:0000259" key="1">
    <source>
        <dbReference type="PROSITE" id="PS51736"/>
    </source>
</evidence>
<dbReference type="Gene3D" id="3.90.1750.20">
    <property type="entry name" value="Putative Large Serine Recombinase, Chain B, Domain 2"/>
    <property type="match status" value="1"/>
</dbReference>
<dbReference type="SMART" id="SM00857">
    <property type="entry name" value="Resolvase"/>
    <property type="match status" value="1"/>
</dbReference>
<dbReference type="GO" id="GO:0003677">
    <property type="term" value="F:DNA binding"/>
    <property type="evidence" value="ECO:0007669"/>
    <property type="project" value="InterPro"/>
</dbReference>
<dbReference type="EMBL" id="JABAFR010000016">
    <property type="protein sequence ID" value="NME44741.1"/>
    <property type="molecule type" value="Genomic_DNA"/>
</dbReference>
<dbReference type="PANTHER" id="PTHR30461">
    <property type="entry name" value="DNA-INVERTASE FROM LAMBDOID PROPHAGE"/>
    <property type="match status" value="1"/>
</dbReference>
<dbReference type="CDD" id="cd00338">
    <property type="entry name" value="Ser_Recombinase"/>
    <property type="match status" value="1"/>
</dbReference>
<feature type="domain" description="Recombinase" evidence="2">
    <location>
        <begin position="154"/>
        <end position="259"/>
    </location>
</feature>
<dbReference type="GO" id="GO:0000150">
    <property type="term" value="F:DNA strand exchange activity"/>
    <property type="evidence" value="ECO:0007669"/>
    <property type="project" value="InterPro"/>
</dbReference>
<dbReference type="Proteomes" id="UP000540014">
    <property type="component" value="Unassembled WGS sequence"/>
</dbReference>
<dbReference type="RefSeq" id="WP_168965672.1">
    <property type="nucleotide sequence ID" value="NZ_JABAFR010000016.1"/>
</dbReference>
<comment type="caution">
    <text evidence="3">The sequence shown here is derived from an EMBL/GenBank/DDBJ whole genome shotgun (WGS) entry which is preliminary data.</text>
</comment>
<organism evidence="3 4">
    <name type="scientific">Faecalicoccus pleomorphus</name>
    <dbReference type="NCBI Taxonomy" id="1323"/>
    <lineage>
        <taxon>Bacteria</taxon>
        <taxon>Bacillati</taxon>
        <taxon>Bacillota</taxon>
        <taxon>Erysipelotrichia</taxon>
        <taxon>Erysipelotrichales</taxon>
        <taxon>Erysipelotrichaceae</taxon>
        <taxon>Faecalicoccus</taxon>
    </lineage>
</organism>